<proteinExistence type="predicted"/>
<organism evidence="2 3">
    <name type="scientific">Marinobacter subterrani</name>
    <dbReference type="NCBI Taxonomy" id="1658765"/>
    <lineage>
        <taxon>Bacteria</taxon>
        <taxon>Pseudomonadati</taxon>
        <taxon>Pseudomonadota</taxon>
        <taxon>Gammaproteobacteria</taxon>
        <taxon>Pseudomonadales</taxon>
        <taxon>Marinobacteraceae</taxon>
        <taxon>Marinobacter</taxon>
    </lineage>
</organism>
<dbReference type="Proteomes" id="UP000036102">
    <property type="component" value="Unassembled WGS sequence"/>
</dbReference>
<sequence>MNPVKNGGITDEVFWRPRKTCAVRGLFTRQRMLELGYDCPEIYGDPAVLLPDFYNPEVPKQYKFGVVPHYCNFDEAKASFEGCERVNVIDVRTRDVESIVRDLKKCEMILSSSLHGLILGNAYSIPSAQVEFTSKLGGDGVKFRDYFSAYNIKPPKPLAIQGAVEDDALENFINSYPQPDTALLKPGLYASCPFKAKR</sequence>
<feature type="domain" description="Polysaccharide pyruvyl transferase" evidence="1">
    <location>
        <begin position="20"/>
        <end position="127"/>
    </location>
</feature>
<dbReference type="OrthoDB" id="9803627at2"/>
<keyword evidence="2" id="KW-0808">Transferase</keyword>
<keyword evidence="3" id="KW-1185">Reference proteome</keyword>
<dbReference type="InterPro" id="IPR007345">
    <property type="entry name" value="Polysacch_pyruvyl_Trfase"/>
</dbReference>
<dbReference type="PATRIC" id="fig|1658765.3.peg.790"/>
<dbReference type="GO" id="GO:0016740">
    <property type="term" value="F:transferase activity"/>
    <property type="evidence" value="ECO:0007669"/>
    <property type="project" value="UniProtKB-KW"/>
</dbReference>
<accession>A0A0J7M0I0</accession>
<dbReference type="EMBL" id="LFBU01000001">
    <property type="protein sequence ID" value="KMQ74610.1"/>
    <property type="molecule type" value="Genomic_DNA"/>
</dbReference>
<dbReference type="STRING" id="1658765.Msub_10796"/>
<comment type="caution">
    <text evidence="2">The sequence shown here is derived from an EMBL/GenBank/DDBJ whole genome shotgun (WGS) entry which is preliminary data.</text>
</comment>
<gene>
    <name evidence="2" type="ORF">Msub_10796</name>
</gene>
<evidence type="ECO:0000259" key="1">
    <source>
        <dbReference type="Pfam" id="PF04230"/>
    </source>
</evidence>
<dbReference type="RefSeq" id="WP_156182719.1">
    <property type="nucleotide sequence ID" value="NZ_LFBU01000001.1"/>
</dbReference>
<evidence type="ECO:0000313" key="2">
    <source>
        <dbReference type="EMBL" id="KMQ74610.1"/>
    </source>
</evidence>
<protein>
    <submittedName>
        <fullName evidence="2">Polysaccharide pyruvyl transferase</fullName>
    </submittedName>
</protein>
<reference evidence="2 3" key="1">
    <citation type="submission" date="2015-06" db="EMBL/GenBank/DDBJ databases">
        <title>Marinobacter subterrani, a genetically tractable neutrophilic iron-oxidizing strain isolated from the Soudan Iron Mine.</title>
        <authorList>
            <person name="Bonis B.M."/>
            <person name="Gralnick J.A."/>
        </authorList>
    </citation>
    <scope>NUCLEOTIDE SEQUENCE [LARGE SCALE GENOMIC DNA]</scope>
    <source>
        <strain evidence="2 3">JG233</strain>
    </source>
</reference>
<dbReference type="Pfam" id="PF04230">
    <property type="entry name" value="PS_pyruv_trans"/>
    <property type="match status" value="1"/>
</dbReference>
<evidence type="ECO:0000313" key="3">
    <source>
        <dbReference type="Proteomes" id="UP000036102"/>
    </source>
</evidence>
<dbReference type="AlphaFoldDB" id="A0A0J7M0I0"/>
<name>A0A0J7M0I0_9GAMM</name>